<dbReference type="STRING" id="1963862.B4O97_09670"/>
<dbReference type="GO" id="GO:0051539">
    <property type="term" value="F:4 iron, 4 sulfur cluster binding"/>
    <property type="evidence" value="ECO:0007669"/>
    <property type="project" value="TreeGrafter"/>
</dbReference>
<comment type="caution">
    <text evidence="1">The sequence shown here is derived from an EMBL/GenBank/DDBJ whole genome shotgun (WGS) entry which is preliminary data.</text>
</comment>
<dbReference type="CDD" id="cd01335">
    <property type="entry name" value="Radical_SAM"/>
    <property type="match status" value="1"/>
</dbReference>
<dbReference type="OrthoDB" id="368646at2"/>
<dbReference type="Pfam" id="PF20903">
    <property type="entry name" value="SPL"/>
    <property type="match status" value="1"/>
</dbReference>
<accession>A0A1Y1RY85</accession>
<dbReference type="GO" id="GO:1904047">
    <property type="term" value="F:S-adenosyl-L-methionine binding"/>
    <property type="evidence" value="ECO:0007669"/>
    <property type="project" value="TreeGrafter"/>
</dbReference>
<dbReference type="Proteomes" id="UP000192343">
    <property type="component" value="Unassembled WGS sequence"/>
</dbReference>
<dbReference type="PANTHER" id="PTHR37822:SF2">
    <property type="entry name" value="SPORE PHOTOPRODUCT LYASE"/>
    <property type="match status" value="1"/>
</dbReference>
<dbReference type="Gene3D" id="3.80.30.30">
    <property type="match status" value="1"/>
</dbReference>
<evidence type="ECO:0000313" key="1">
    <source>
        <dbReference type="EMBL" id="ORC35428.1"/>
    </source>
</evidence>
<dbReference type="GO" id="GO:0042601">
    <property type="term" value="C:endospore-forming forespore"/>
    <property type="evidence" value="ECO:0007669"/>
    <property type="project" value="TreeGrafter"/>
</dbReference>
<organism evidence="1 2">
    <name type="scientific">Marispirochaeta aestuarii</name>
    <dbReference type="NCBI Taxonomy" id="1963862"/>
    <lineage>
        <taxon>Bacteria</taxon>
        <taxon>Pseudomonadati</taxon>
        <taxon>Spirochaetota</taxon>
        <taxon>Spirochaetia</taxon>
        <taxon>Spirochaetales</taxon>
        <taxon>Spirochaetaceae</taxon>
        <taxon>Marispirochaeta</taxon>
    </lineage>
</organism>
<protein>
    <recommendedName>
        <fullName evidence="3">DNA photolyase</fullName>
    </recommendedName>
</protein>
<name>A0A1Y1RY85_9SPIO</name>
<gene>
    <name evidence="1" type="ORF">B4O97_09670</name>
</gene>
<dbReference type="InterPro" id="IPR049539">
    <property type="entry name" value="SPL"/>
</dbReference>
<dbReference type="PANTHER" id="PTHR37822">
    <property type="entry name" value="SPORE PHOTOPRODUCT LYASE-RELATED"/>
    <property type="match status" value="1"/>
</dbReference>
<keyword evidence="2" id="KW-1185">Reference proteome</keyword>
<evidence type="ECO:0008006" key="3">
    <source>
        <dbReference type="Google" id="ProtNLM"/>
    </source>
</evidence>
<dbReference type="AlphaFoldDB" id="A0A1Y1RY85"/>
<dbReference type="GO" id="GO:0003913">
    <property type="term" value="F:DNA photolyase activity"/>
    <property type="evidence" value="ECO:0007669"/>
    <property type="project" value="TreeGrafter"/>
</dbReference>
<dbReference type="RefSeq" id="WP_083050400.1">
    <property type="nucleotide sequence ID" value="NZ_MWQY01000009.1"/>
</dbReference>
<sequence>MSTKIPGDKLAQFRNAAIYSSLDRKDQSSLEELASNRRLSVQQLRQVLEIARDLQMWGIGPISSWIEELPPADPREGKRQAVKTVDTLVSRWEEERRRGPEYTGNAPVYGASPRSIMESTAPATILGSCPVASEKTRCCNLQTLDAVINCGFGCTYCTIQSFYDQGRIYLHSDLGRRLRELHLDPEGIYHIGTGQSSDSLMWGNRENLLADLFDFARRNPNVILELKTKSDNISWLLENSPPPNVLVTWSLNSEQMIRWEERGTAPLEKRLDAAARTALAGYLVGFHFHPMVPHDNWRESYAAVFSRLLSDFDPSRVAMTSFGTLTFIKPVIRAIRERGQATQVLRMPLTETAGKYSYPEDTKVDLFRFGYESLAAWHEKVFFYLCMEPAGLWEPVFGFSYPDNTSFEEAMKLSYRSKILSPRF</sequence>
<reference evidence="1 2" key="1">
    <citation type="submission" date="2017-03" db="EMBL/GenBank/DDBJ databases">
        <title>Draft Genome sequence of Marispirochaeta sp. strain JC444.</title>
        <authorList>
            <person name="Shivani Y."/>
            <person name="Subhash Y."/>
            <person name="Sasikala C."/>
            <person name="Ramana C."/>
        </authorList>
    </citation>
    <scope>NUCLEOTIDE SEQUENCE [LARGE SCALE GENOMIC DNA]</scope>
    <source>
        <strain evidence="1 2">JC444</strain>
    </source>
</reference>
<proteinExistence type="predicted"/>
<evidence type="ECO:0000313" key="2">
    <source>
        <dbReference type="Proteomes" id="UP000192343"/>
    </source>
</evidence>
<dbReference type="EMBL" id="MWQY01000009">
    <property type="protein sequence ID" value="ORC35428.1"/>
    <property type="molecule type" value="Genomic_DNA"/>
</dbReference>